<evidence type="ECO:0000313" key="4">
    <source>
        <dbReference type="EMBL" id="GFO04799.1"/>
    </source>
</evidence>
<keyword evidence="2" id="KW-0812">Transmembrane</keyword>
<dbReference type="AlphaFoldDB" id="A0AAV4AEX4"/>
<proteinExistence type="predicted"/>
<protein>
    <recommendedName>
        <fullName evidence="3">Kinesin-like protein KIF26A/B helical domain-containing protein</fullName>
    </recommendedName>
</protein>
<reference evidence="4 5" key="1">
    <citation type="journal article" date="2021" name="Elife">
        <title>Chloroplast acquisition without the gene transfer in kleptoplastic sea slugs, Plakobranchus ocellatus.</title>
        <authorList>
            <person name="Maeda T."/>
            <person name="Takahashi S."/>
            <person name="Yoshida T."/>
            <person name="Shimamura S."/>
            <person name="Takaki Y."/>
            <person name="Nagai Y."/>
            <person name="Toyoda A."/>
            <person name="Suzuki Y."/>
            <person name="Arimoto A."/>
            <person name="Ishii H."/>
            <person name="Satoh N."/>
            <person name="Nishiyama T."/>
            <person name="Hasebe M."/>
            <person name="Maruyama T."/>
            <person name="Minagawa J."/>
            <person name="Obokata J."/>
            <person name="Shigenobu S."/>
        </authorList>
    </citation>
    <scope>NUCLEOTIDE SEQUENCE [LARGE SCALE GENOMIC DNA]</scope>
</reference>
<dbReference type="Pfam" id="PF23081">
    <property type="entry name" value="HTH_KIF26A_B_1st"/>
    <property type="match status" value="1"/>
</dbReference>
<dbReference type="Proteomes" id="UP000735302">
    <property type="component" value="Unassembled WGS sequence"/>
</dbReference>
<dbReference type="EMBL" id="BLXT01003741">
    <property type="protein sequence ID" value="GFO04799.1"/>
    <property type="molecule type" value="Genomic_DNA"/>
</dbReference>
<evidence type="ECO:0000313" key="5">
    <source>
        <dbReference type="Proteomes" id="UP000735302"/>
    </source>
</evidence>
<sequence>MPSLAQQAVIKSLSGKHNGNRRFCPGMCSPLACLSAELLVSLSPCLSLSLALQSIRLDNIAERLVTPEPYDRWYNSRPGQVCVVCHTSLARLRQEAAAMIQSIQLAHTSSSSINSSTYTSTAVPGTATIVPGMSPQHRARVTSRQGGKLPPSAYASSASTLLASTSSPSSSVPLAVQAQAYLEQNVRAYINPKKYPQEDVDTYDVDDNDDDDDENHKYDDHCGDDKGEEHYMVIMMILMILLMIIALLMKISVLKTLTGKVTTIEITETAILIDHQTQHLMCALCHANKLVSYTVRNNVVSRGQFITPRLLMVINPGQQSSFKYRCVLYKKLALENSQD</sequence>
<keyword evidence="5" id="KW-1185">Reference proteome</keyword>
<accession>A0AAV4AEX4</accession>
<comment type="caution">
    <text evidence="4">The sequence shown here is derived from an EMBL/GenBank/DDBJ whole genome shotgun (WGS) entry which is preliminary data.</text>
</comment>
<name>A0AAV4AEX4_9GAST</name>
<feature type="domain" description="Kinesin-like protein KIF26A/B helical" evidence="3">
    <location>
        <begin position="57"/>
        <end position="107"/>
    </location>
</feature>
<dbReference type="InterPro" id="IPR057090">
    <property type="entry name" value="HTH_KIF26A_B_1st"/>
</dbReference>
<feature type="region of interest" description="Disordered" evidence="1">
    <location>
        <begin position="198"/>
        <end position="222"/>
    </location>
</feature>
<feature type="compositionally biased region" description="Acidic residues" evidence="1">
    <location>
        <begin position="198"/>
        <end position="213"/>
    </location>
</feature>
<evidence type="ECO:0000256" key="2">
    <source>
        <dbReference type="SAM" id="Phobius"/>
    </source>
</evidence>
<gene>
    <name evidence="4" type="ORF">PoB_003130400</name>
</gene>
<feature type="transmembrane region" description="Helical" evidence="2">
    <location>
        <begin position="231"/>
        <end position="249"/>
    </location>
</feature>
<evidence type="ECO:0000259" key="3">
    <source>
        <dbReference type="Pfam" id="PF23081"/>
    </source>
</evidence>
<keyword evidence="2" id="KW-0472">Membrane</keyword>
<organism evidence="4 5">
    <name type="scientific">Plakobranchus ocellatus</name>
    <dbReference type="NCBI Taxonomy" id="259542"/>
    <lineage>
        <taxon>Eukaryota</taxon>
        <taxon>Metazoa</taxon>
        <taxon>Spiralia</taxon>
        <taxon>Lophotrochozoa</taxon>
        <taxon>Mollusca</taxon>
        <taxon>Gastropoda</taxon>
        <taxon>Heterobranchia</taxon>
        <taxon>Euthyneura</taxon>
        <taxon>Panpulmonata</taxon>
        <taxon>Sacoglossa</taxon>
        <taxon>Placobranchoidea</taxon>
        <taxon>Plakobranchidae</taxon>
        <taxon>Plakobranchus</taxon>
    </lineage>
</organism>
<evidence type="ECO:0000256" key="1">
    <source>
        <dbReference type="SAM" id="MobiDB-lite"/>
    </source>
</evidence>
<keyword evidence="2" id="KW-1133">Transmembrane helix</keyword>